<evidence type="ECO:0000313" key="7">
    <source>
        <dbReference type="EMBL" id="ODM92273.1"/>
    </source>
</evidence>
<sequence length="520" mass="58893">MAVGKNKGLSKGGKKGLKKKVIDPFTRKDWYDVRAPTLFKVRDVGKTLVNRTQGTKIASEGLKGRVFEVSIADLQNDTDAERSFRKFKLIGEDVQGRHVLTNFHGMTLTTDRLRSMVKKWQTLIEANMDVKTTDGYLLRVFCIGYTQKNDKTKRKTCYAQHTQVKAIRKTMVQKISEDITKNDMKDVVQKLITDSYAKEVENACRGIYPLHDVHIRKVKVLKKPRFDLSKLMELHEGGSSETVIPGEDVGEIVDKADGYEPPVLESVYFIDKSALVSDMLFEPGTAGKGVEEKKGTCHQVVLGMRMAQESKDLNMSELKDKLEETLAAGDGQTSSIKKGQLMNTQIPTVEFVEDVDAFMGRPENGSEAQIVLKRMEETYSRMKIIEANNVGTKRRLKTQIQELDKSLEMLEVLKKRKSESKEITNHFRLADHVYIKAKIPPVEKIGLWLGAKVMLEYDLDEGEELLVSKKAKAETNLKATQDIIDNVREQITVTEVNMARIYNWDVKRRQAEKEKGKGGS</sequence>
<proteinExistence type="inferred from homology"/>
<dbReference type="Gene3D" id="1.10.287.370">
    <property type="match status" value="1"/>
</dbReference>
<gene>
    <name evidence="7" type="ORF">Ocin01_14408</name>
</gene>
<dbReference type="FunFam" id="1.10.287.370:FF:000001">
    <property type="entry name" value="Prefoldin subunit 3"/>
    <property type="match status" value="1"/>
</dbReference>
<dbReference type="OrthoDB" id="6375174at2759"/>
<evidence type="ECO:0000256" key="3">
    <source>
        <dbReference type="ARBA" id="ARBA00022980"/>
    </source>
</evidence>
<name>A0A1D2MH62_ORCCI</name>
<dbReference type="EMBL" id="LJIJ01001281">
    <property type="protein sequence ID" value="ODM92273.1"/>
    <property type="molecule type" value="Genomic_DNA"/>
</dbReference>
<evidence type="ECO:0000256" key="4">
    <source>
        <dbReference type="ARBA" id="ARBA00023186"/>
    </source>
</evidence>
<keyword evidence="2 6" id="KW-0963">Cytoplasm</keyword>
<keyword evidence="4" id="KW-0143">Chaperone</keyword>
<dbReference type="Pfam" id="PF01015">
    <property type="entry name" value="Ribosomal_S3Ae"/>
    <property type="match status" value="1"/>
</dbReference>
<dbReference type="HAMAP" id="MF_03122">
    <property type="entry name" value="Ribosomal_eS1_euk"/>
    <property type="match status" value="1"/>
</dbReference>
<dbReference type="AlphaFoldDB" id="A0A1D2MH62"/>
<keyword evidence="5 6" id="KW-0687">Ribonucleoprotein</keyword>
<reference evidence="7 8" key="1">
    <citation type="journal article" date="2016" name="Genome Biol. Evol.">
        <title>Gene Family Evolution Reflects Adaptation to Soil Environmental Stressors in the Genome of the Collembolan Orchesella cincta.</title>
        <authorList>
            <person name="Faddeeva-Vakhrusheva A."/>
            <person name="Derks M.F."/>
            <person name="Anvar S.Y."/>
            <person name="Agamennone V."/>
            <person name="Suring W."/>
            <person name="Smit S."/>
            <person name="van Straalen N.M."/>
            <person name="Roelofs D."/>
        </authorList>
    </citation>
    <scope>NUCLEOTIDE SEQUENCE [LARGE SCALE GENOMIC DNA]</scope>
    <source>
        <tissue evidence="7">Mixed pool</tissue>
    </source>
</reference>
<keyword evidence="8" id="KW-1185">Reference proteome</keyword>
<dbReference type="GO" id="GO:0022627">
    <property type="term" value="C:cytosolic small ribosomal subunit"/>
    <property type="evidence" value="ECO:0007669"/>
    <property type="project" value="UniProtKB-UniRule"/>
</dbReference>
<evidence type="ECO:0000256" key="2">
    <source>
        <dbReference type="ARBA" id="ARBA00022490"/>
    </source>
</evidence>
<evidence type="ECO:0000256" key="6">
    <source>
        <dbReference type="HAMAP-Rule" id="MF_03122"/>
    </source>
</evidence>
<comment type="similarity">
    <text evidence="1">Belongs to the prefoldin subunit alpha family.</text>
</comment>
<protein>
    <recommendedName>
        <fullName evidence="6">Small ribosomal subunit protein eS1</fullName>
    </recommendedName>
</protein>
<comment type="caution">
    <text evidence="7">The sequence shown here is derived from an EMBL/GenBank/DDBJ whole genome shotgun (WGS) entry which is preliminary data.</text>
</comment>
<dbReference type="InterPro" id="IPR009053">
    <property type="entry name" value="Prefoldin"/>
</dbReference>
<dbReference type="GO" id="GO:0006412">
    <property type="term" value="P:translation"/>
    <property type="evidence" value="ECO:0007669"/>
    <property type="project" value="UniProtKB-UniRule"/>
</dbReference>
<feature type="initiator methionine" description="Removed" evidence="6">
    <location>
        <position position="1"/>
    </location>
</feature>
<dbReference type="Proteomes" id="UP000094527">
    <property type="component" value="Unassembled WGS sequence"/>
</dbReference>
<dbReference type="GO" id="GO:0003735">
    <property type="term" value="F:structural constituent of ribosome"/>
    <property type="evidence" value="ECO:0007669"/>
    <property type="project" value="UniProtKB-UniRule"/>
</dbReference>
<dbReference type="CDD" id="cd23156">
    <property type="entry name" value="Prefoldin_3"/>
    <property type="match status" value="1"/>
</dbReference>
<dbReference type="InterPro" id="IPR001593">
    <property type="entry name" value="Ribosomal_eS1"/>
</dbReference>
<dbReference type="InterPro" id="IPR004127">
    <property type="entry name" value="Prefoldin_subunit_alpha"/>
</dbReference>
<dbReference type="STRING" id="48709.A0A1D2MH62"/>
<dbReference type="SUPFAM" id="SSF46579">
    <property type="entry name" value="Prefoldin"/>
    <property type="match status" value="1"/>
</dbReference>
<comment type="subunit">
    <text evidence="6">Component of the small ribosomal subunit. Mature ribosomes consist of a small (40S) and a large (60S) subunit. The 40S subunit contains about 33 different proteins and 1 molecule of RNA (18S). The 60S subunit contains about 49 different proteins and 3 molecules of RNA (28S, 5.8S and 5S).</text>
</comment>
<evidence type="ECO:0000256" key="5">
    <source>
        <dbReference type="ARBA" id="ARBA00023274"/>
    </source>
</evidence>
<dbReference type="Pfam" id="PF02996">
    <property type="entry name" value="Prefoldin"/>
    <property type="match status" value="1"/>
</dbReference>
<evidence type="ECO:0000256" key="1">
    <source>
        <dbReference type="ARBA" id="ARBA00010048"/>
    </source>
</evidence>
<accession>A0A1D2MH62</accession>
<dbReference type="SMART" id="SM01397">
    <property type="entry name" value="Ribosomal_S3Ae"/>
    <property type="match status" value="1"/>
</dbReference>
<comment type="similarity">
    <text evidence="6">Belongs to the eukaryotic ribosomal protein eS1 family.</text>
</comment>
<evidence type="ECO:0000313" key="8">
    <source>
        <dbReference type="Proteomes" id="UP000094527"/>
    </source>
</evidence>
<organism evidence="7 8">
    <name type="scientific">Orchesella cincta</name>
    <name type="common">Springtail</name>
    <name type="synonym">Podura cincta</name>
    <dbReference type="NCBI Taxonomy" id="48709"/>
    <lineage>
        <taxon>Eukaryota</taxon>
        <taxon>Metazoa</taxon>
        <taxon>Ecdysozoa</taxon>
        <taxon>Arthropoda</taxon>
        <taxon>Hexapoda</taxon>
        <taxon>Collembola</taxon>
        <taxon>Entomobryomorpha</taxon>
        <taxon>Entomobryoidea</taxon>
        <taxon>Orchesellidae</taxon>
        <taxon>Orchesellinae</taxon>
        <taxon>Orchesella</taxon>
    </lineage>
</organism>
<dbReference type="PANTHER" id="PTHR11830">
    <property type="entry name" value="40S RIBOSOMAL PROTEIN S3A"/>
    <property type="match status" value="1"/>
</dbReference>
<keyword evidence="3 6" id="KW-0689">Ribosomal protein</keyword>
<comment type="subcellular location">
    <subcellularLocation>
        <location evidence="6">Cytoplasm</location>
    </subcellularLocation>
</comment>
<dbReference type="InterPro" id="IPR027500">
    <property type="entry name" value="Ribosomal_eS1_euk"/>
</dbReference>